<organism evidence="1">
    <name type="scientific">viral metagenome</name>
    <dbReference type="NCBI Taxonomy" id="1070528"/>
    <lineage>
        <taxon>unclassified sequences</taxon>
        <taxon>metagenomes</taxon>
        <taxon>organismal metagenomes</taxon>
    </lineage>
</organism>
<proteinExistence type="predicted"/>
<dbReference type="EMBL" id="MN740046">
    <property type="protein sequence ID" value="QHT85813.1"/>
    <property type="molecule type" value="Genomic_DNA"/>
</dbReference>
<evidence type="ECO:0000313" key="1">
    <source>
        <dbReference type="EMBL" id="QHT85813.1"/>
    </source>
</evidence>
<sequence length="142" mass="17109">MTNSNSRQMEFSKEEELVKIDKVCDREYKPCENGKYYLGAYKYFPEFNEILLMNQISLNVFYASNYNSLCNFIHWYSGTQIPDTRVQIIKVVEKNDKYGIITMAILKTHWIRIIQRTWKRIFRQRTNTQNQELRGMLAFLKN</sequence>
<name>A0A6C0I115_9ZZZZ</name>
<protein>
    <submittedName>
        <fullName evidence="1">Uncharacterized protein</fullName>
    </submittedName>
</protein>
<reference evidence="1" key="1">
    <citation type="journal article" date="2020" name="Nature">
        <title>Giant virus diversity and host interactions through global metagenomics.</title>
        <authorList>
            <person name="Schulz F."/>
            <person name="Roux S."/>
            <person name="Paez-Espino D."/>
            <person name="Jungbluth S."/>
            <person name="Walsh D.A."/>
            <person name="Denef V.J."/>
            <person name="McMahon K.D."/>
            <person name="Konstantinidis K.T."/>
            <person name="Eloe-Fadrosh E.A."/>
            <person name="Kyrpides N.C."/>
            <person name="Woyke T."/>
        </authorList>
    </citation>
    <scope>NUCLEOTIDE SEQUENCE</scope>
    <source>
        <strain evidence="1">GVMAG-M-3300023184-182</strain>
    </source>
</reference>
<dbReference type="AlphaFoldDB" id="A0A6C0I115"/>
<accession>A0A6C0I115</accession>